<keyword evidence="2" id="KW-0067">ATP-binding</keyword>
<keyword evidence="1" id="KW-0547">Nucleotide-binding</keyword>
<dbReference type="Pfam" id="PF25601">
    <property type="entry name" value="AAA_lid_14"/>
    <property type="match status" value="1"/>
</dbReference>
<dbReference type="InterPro" id="IPR058031">
    <property type="entry name" value="AAA_lid_NorR"/>
</dbReference>
<name>A0A5C6XD69_9DELT</name>
<dbReference type="GO" id="GO:0005524">
    <property type="term" value="F:ATP binding"/>
    <property type="evidence" value="ECO:0007669"/>
    <property type="project" value="UniProtKB-KW"/>
</dbReference>
<reference evidence="4 5" key="1">
    <citation type="submission" date="2019-08" db="EMBL/GenBank/DDBJ databases">
        <title>Bradymonadales sp. TMQ2.</title>
        <authorList>
            <person name="Liang Q."/>
        </authorList>
    </citation>
    <scope>NUCLEOTIDE SEQUENCE [LARGE SCALE GENOMIC DNA]</scope>
    <source>
        <strain evidence="4 5">TMQ2</strain>
    </source>
</reference>
<dbReference type="GO" id="GO:0006355">
    <property type="term" value="P:regulation of DNA-templated transcription"/>
    <property type="evidence" value="ECO:0007669"/>
    <property type="project" value="InterPro"/>
</dbReference>
<dbReference type="AlphaFoldDB" id="A0A5C6XD69"/>
<proteinExistence type="predicted"/>
<evidence type="ECO:0000313" key="5">
    <source>
        <dbReference type="Proteomes" id="UP000321046"/>
    </source>
</evidence>
<dbReference type="InterPro" id="IPR003593">
    <property type="entry name" value="AAA+_ATPase"/>
</dbReference>
<dbReference type="PROSITE" id="PS50045">
    <property type="entry name" value="SIGMA54_INTERACT_4"/>
    <property type="match status" value="1"/>
</dbReference>
<dbReference type="Proteomes" id="UP000321046">
    <property type="component" value="Unassembled WGS sequence"/>
</dbReference>
<evidence type="ECO:0000256" key="2">
    <source>
        <dbReference type="ARBA" id="ARBA00022840"/>
    </source>
</evidence>
<dbReference type="OrthoDB" id="5482894at2"/>
<dbReference type="InterPro" id="IPR002078">
    <property type="entry name" value="Sigma_54_int"/>
</dbReference>
<organism evidence="4 5">
    <name type="scientific">Lujinxingia vulgaris</name>
    <dbReference type="NCBI Taxonomy" id="2600176"/>
    <lineage>
        <taxon>Bacteria</taxon>
        <taxon>Deltaproteobacteria</taxon>
        <taxon>Bradymonadales</taxon>
        <taxon>Lujinxingiaceae</taxon>
        <taxon>Lujinxingia</taxon>
    </lineage>
</organism>
<dbReference type="Gene3D" id="3.40.50.300">
    <property type="entry name" value="P-loop containing nucleotide triphosphate hydrolases"/>
    <property type="match status" value="1"/>
</dbReference>
<dbReference type="Pfam" id="PF00158">
    <property type="entry name" value="Sigma54_activat"/>
    <property type="match status" value="1"/>
</dbReference>
<dbReference type="PANTHER" id="PTHR32071">
    <property type="entry name" value="TRANSCRIPTIONAL REGULATORY PROTEIN"/>
    <property type="match status" value="1"/>
</dbReference>
<gene>
    <name evidence="4" type="ORF">FRC96_11680</name>
</gene>
<dbReference type="SMART" id="SM00382">
    <property type="entry name" value="AAA"/>
    <property type="match status" value="1"/>
</dbReference>
<accession>A0A5C6XD69</accession>
<feature type="domain" description="Sigma-54 factor interaction" evidence="3">
    <location>
        <begin position="319"/>
        <end position="548"/>
    </location>
</feature>
<dbReference type="EMBL" id="VOSL01000052">
    <property type="protein sequence ID" value="TXD35039.1"/>
    <property type="molecule type" value="Genomic_DNA"/>
</dbReference>
<dbReference type="RefSeq" id="WP_146974675.1">
    <property type="nucleotide sequence ID" value="NZ_VOSL01000052.1"/>
</dbReference>
<evidence type="ECO:0000313" key="4">
    <source>
        <dbReference type="EMBL" id="TXD35039.1"/>
    </source>
</evidence>
<evidence type="ECO:0000256" key="1">
    <source>
        <dbReference type="ARBA" id="ARBA00022741"/>
    </source>
</evidence>
<comment type="caution">
    <text evidence="4">The sequence shown here is derived from an EMBL/GenBank/DDBJ whole genome shotgun (WGS) entry which is preliminary data.</text>
</comment>
<dbReference type="InterPro" id="IPR027417">
    <property type="entry name" value="P-loop_NTPase"/>
</dbReference>
<dbReference type="Gene3D" id="1.10.8.60">
    <property type="match status" value="1"/>
</dbReference>
<dbReference type="CDD" id="cd00009">
    <property type="entry name" value="AAA"/>
    <property type="match status" value="1"/>
</dbReference>
<sequence>MAWRLRWVSEGHEERYAMMGERVSLWTDASGGVSIERGPEGWEWAALVDDGTGGPQLIWRHAPEAVALYRDDRLATPALPDDEVARWEVQAGDRLEFQDAGVSLEIVATSFGGQRELEVVSLSPGETLRDSDARASLSLHRQIAEGAGWAVVLRAFEEALVQQNTFERVDASAAILWAGEETFFHDVIWCDGAEDVVASAPGGPMAAPLSSLLARDPQLREHLITLGEAVWRHHHDEGAELFLPFGHGQQGCGVLFASGHVGASIETLRASLSPHAALFGAPAMVLAERRRLRQELAEAIEENRYFRERERRHYLFKDLVCESAAMREVYEQVNARVDDCEPVLMTGEAGTGKELLARALHHLGGRQGGMLIRMNCAEVPRELVDIELFGCVASELIGAVAPREGIFELARDGTVFLDEIDRLSPMMQGKIVRVIQEREVRRIGEGVGRRIETRVIASTHHDLEDLRERGVLREDLYQLLKPGVLEVPPLRERREDILPLARIFLAKFTHRHSAACRSIGPSLASWMETYRWPGNVRQLQSFMESAVLMARDDEELDEQVLRVGDQR</sequence>
<protein>
    <submittedName>
        <fullName evidence="4">Sigma-54-dependent Fis family transcriptional regulator</fullName>
    </submittedName>
</protein>
<evidence type="ECO:0000259" key="3">
    <source>
        <dbReference type="PROSITE" id="PS50045"/>
    </source>
</evidence>
<dbReference type="SUPFAM" id="SSF52540">
    <property type="entry name" value="P-loop containing nucleoside triphosphate hydrolases"/>
    <property type="match status" value="1"/>
</dbReference>